<dbReference type="Proteomes" id="UP000638560">
    <property type="component" value="Unassembled WGS sequence"/>
</dbReference>
<proteinExistence type="predicted"/>
<reference evidence="2 3" key="1">
    <citation type="submission" date="2020-11" db="EMBL/GenBank/DDBJ databases">
        <title>A novel isolate from a Black sea contaminated sediment with potential to produce alkanes: Plantactinospora alkalitolerans sp. nov.</title>
        <authorList>
            <person name="Carro L."/>
            <person name="Veyisoglu A."/>
            <person name="Guven K."/>
            <person name="Schumann P."/>
            <person name="Klenk H.-P."/>
            <person name="Sahin N."/>
        </authorList>
    </citation>
    <scope>NUCLEOTIDE SEQUENCE [LARGE SCALE GENOMIC DNA]</scope>
    <source>
        <strain evidence="2 3">S1510</strain>
    </source>
</reference>
<evidence type="ECO:0000256" key="1">
    <source>
        <dbReference type="SAM" id="MobiDB-lite"/>
    </source>
</evidence>
<feature type="non-terminal residue" evidence="2">
    <location>
        <position position="1"/>
    </location>
</feature>
<gene>
    <name evidence="2" type="ORF">I0C86_16105</name>
</gene>
<evidence type="ECO:0000313" key="3">
    <source>
        <dbReference type="Proteomes" id="UP000638560"/>
    </source>
</evidence>
<accession>A0ABS0GWL9</accession>
<sequence>AATEPPAATPPPTAAPPGSECADHKVTKAATLGNGRRQVQPAGRYFRAGKGRHTGCLDGPAGANFDLVLQKWSRGGWRTVAVADGPGADERLSYNGTTGFYRYRVESRRGSGSYALGFSLS</sequence>
<evidence type="ECO:0000313" key="2">
    <source>
        <dbReference type="EMBL" id="MBF9130471.1"/>
    </source>
</evidence>
<organism evidence="2 3">
    <name type="scientific">Plantactinospora alkalitolerans</name>
    <dbReference type="NCBI Taxonomy" id="2789879"/>
    <lineage>
        <taxon>Bacteria</taxon>
        <taxon>Bacillati</taxon>
        <taxon>Actinomycetota</taxon>
        <taxon>Actinomycetes</taxon>
        <taxon>Micromonosporales</taxon>
        <taxon>Micromonosporaceae</taxon>
        <taxon>Plantactinospora</taxon>
    </lineage>
</organism>
<feature type="region of interest" description="Disordered" evidence="1">
    <location>
        <begin position="1"/>
        <end position="23"/>
    </location>
</feature>
<dbReference type="EMBL" id="JADPUN010000159">
    <property type="protein sequence ID" value="MBF9130471.1"/>
    <property type="molecule type" value="Genomic_DNA"/>
</dbReference>
<protein>
    <submittedName>
        <fullName evidence="2">S1 family peptidase</fullName>
    </submittedName>
</protein>
<name>A0ABS0GWL9_9ACTN</name>
<comment type="caution">
    <text evidence="2">The sequence shown here is derived from an EMBL/GenBank/DDBJ whole genome shotgun (WGS) entry which is preliminary data.</text>
</comment>
<keyword evidence="3" id="KW-1185">Reference proteome</keyword>